<geneLocation type="plasmid" evidence="2 3">
    <name>unnamed</name>
</geneLocation>
<evidence type="ECO:0000313" key="3">
    <source>
        <dbReference type="Proteomes" id="UP000252038"/>
    </source>
</evidence>
<dbReference type="EMBL" id="CP029555">
    <property type="protein sequence ID" value="AXE37176.1"/>
    <property type="molecule type" value="Genomic_DNA"/>
</dbReference>
<keyword evidence="2" id="KW-0614">Plasmid</keyword>
<sequence length="453" mass="49597">MGFDFGSFGIGLMNGAGQGIQLGQAMRGVRNQAELEDIRRKGMDEAQQQRDAEIQRKIEVMDTTMPAAGAPAKLATPVPGSEPQADDVIGNAMQRVAARSPVEGLARSTAIAPSQGYQVSGQRYDNRDDAAAAAAKDTPDIVHFFNKNAAPMIYAKLLEQGDPKQAEAWQNWIQGNAAQERLKIWGDAYRAAQMGDWHNAADGVFKLYGQYDDGITPISKEAVTDKAGNLTGFNVVLKNKAGEQYSQFVDRDGLREMGLSALSEPQFFQLDWHRQQEQAKSRNQVLGKLAEGRQKFSQEAALEGIKGKNRLEQIDREGSNQVTLAQIKDGLESARPGPAGKKIDDLRNAGYSDEDIYRVLGSGLGETKRAPHPDDVKLTIYRNLAQDVLTDYPEFGKKKFLELNQDQQRQIIQRQYNALGLTGDTQKPTSGHGRPAAASPQSGGLPLFDPRGK</sequence>
<organism evidence="2 3">
    <name type="scientific">Chromobacterium phragmitis</name>
    <dbReference type="NCBI Taxonomy" id="2202141"/>
    <lineage>
        <taxon>Bacteria</taxon>
        <taxon>Pseudomonadati</taxon>
        <taxon>Pseudomonadota</taxon>
        <taxon>Betaproteobacteria</taxon>
        <taxon>Neisseriales</taxon>
        <taxon>Chromobacteriaceae</taxon>
        <taxon>Chromobacterium</taxon>
    </lineage>
</organism>
<name>A0A344UPH8_9NEIS</name>
<gene>
    <name evidence="2" type="ORF">DK843_22775</name>
</gene>
<dbReference type="Proteomes" id="UP000252038">
    <property type="component" value="Plasmid unnamed"/>
</dbReference>
<evidence type="ECO:0000313" key="2">
    <source>
        <dbReference type="EMBL" id="AXE37176.1"/>
    </source>
</evidence>
<evidence type="ECO:0000256" key="1">
    <source>
        <dbReference type="SAM" id="MobiDB-lite"/>
    </source>
</evidence>
<protein>
    <submittedName>
        <fullName evidence="2">Uncharacterized protein</fullName>
    </submittedName>
</protein>
<proteinExistence type="predicted"/>
<dbReference type="KEGG" id="chrb:DK843_22775"/>
<reference evidence="2 3" key="1">
    <citation type="submission" date="2018-05" db="EMBL/GenBank/DDBJ databases">
        <title>Genome sequencing, assembly and analysis of the novel insecticidal bacterium, Chromobacterium phragmitis.</title>
        <authorList>
            <person name="Sparks M.E."/>
            <person name="Blackburn M.B."/>
            <person name="Gundersen-Rindal D.E."/>
        </authorList>
    </citation>
    <scope>NUCLEOTIDE SEQUENCE [LARGE SCALE GENOMIC DNA]</scope>
    <source>
        <strain evidence="2">IIBBL 274-1</strain>
        <plasmid evidence="2 3">unnamed</plasmid>
    </source>
</reference>
<dbReference type="AlphaFoldDB" id="A0A344UPH8"/>
<feature type="region of interest" description="Disordered" evidence="1">
    <location>
        <begin position="420"/>
        <end position="453"/>
    </location>
</feature>
<dbReference type="RefSeq" id="WP_114074610.1">
    <property type="nucleotide sequence ID" value="NZ_CP029555.1"/>
</dbReference>
<accession>A0A344UPH8</accession>